<dbReference type="EMBL" id="SCWB01000022">
    <property type="protein sequence ID" value="TDM05234.1"/>
    <property type="molecule type" value="Genomic_DNA"/>
</dbReference>
<dbReference type="OrthoDB" id="7181050at2"/>
<gene>
    <name evidence="2" type="ORF">ERX29_10285</name>
</gene>
<dbReference type="PANTHER" id="PTHR11786:SF0">
    <property type="entry name" value="ARYLAMINE N-ACETYLTRANSFERASE 4-RELATED"/>
    <property type="match status" value="1"/>
</dbReference>
<dbReference type="InterPro" id="IPR001447">
    <property type="entry name" value="Arylamine_N-AcTrfase"/>
</dbReference>
<evidence type="ECO:0000256" key="1">
    <source>
        <dbReference type="ARBA" id="ARBA00006547"/>
    </source>
</evidence>
<accession>A0A4V3BEP9</accession>
<dbReference type="PANTHER" id="PTHR11786">
    <property type="entry name" value="N-HYDROXYARYLAMINE O-ACETYLTRANSFERASE"/>
    <property type="match status" value="1"/>
</dbReference>
<reference evidence="2 3" key="1">
    <citation type="submission" date="2019-01" db="EMBL/GenBank/DDBJ databases">
        <title>Draft genome sequences of the type strains of six Macrococcus species.</title>
        <authorList>
            <person name="Mazhar S."/>
            <person name="Altermann E."/>
            <person name="Hill C."/>
            <person name="Mcauliffe O."/>
        </authorList>
    </citation>
    <scope>NUCLEOTIDE SEQUENCE [LARGE SCALE GENOMIC DNA]</scope>
    <source>
        <strain evidence="2 3">CCM4815</strain>
    </source>
</reference>
<dbReference type="GO" id="GO:0016407">
    <property type="term" value="F:acetyltransferase activity"/>
    <property type="evidence" value="ECO:0007669"/>
    <property type="project" value="InterPro"/>
</dbReference>
<evidence type="ECO:0000313" key="2">
    <source>
        <dbReference type="EMBL" id="TDM05234.1"/>
    </source>
</evidence>
<proteinExistence type="inferred from homology"/>
<organism evidence="2 3">
    <name type="scientific">Macrococcus lamae</name>
    <dbReference type="NCBI Taxonomy" id="198484"/>
    <lineage>
        <taxon>Bacteria</taxon>
        <taxon>Bacillati</taxon>
        <taxon>Bacillota</taxon>
        <taxon>Bacilli</taxon>
        <taxon>Bacillales</taxon>
        <taxon>Staphylococcaceae</taxon>
        <taxon>Macrococcus</taxon>
    </lineage>
</organism>
<dbReference type="SUPFAM" id="SSF54001">
    <property type="entry name" value="Cysteine proteinases"/>
    <property type="match status" value="1"/>
</dbReference>
<comment type="caution">
    <text evidence="2">The sequence shown here is derived from an EMBL/GenBank/DDBJ whole genome shotgun (WGS) entry which is preliminary data.</text>
</comment>
<dbReference type="RefSeq" id="WP_133444586.1">
    <property type="nucleotide sequence ID" value="NZ_SCWB01000022.1"/>
</dbReference>
<dbReference type="Pfam" id="PF00797">
    <property type="entry name" value="Acetyltransf_2"/>
    <property type="match status" value="1"/>
</dbReference>
<dbReference type="InterPro" id="IPR053710">
    <property type="entry name" value="Arylamine_NAT_domain_sf"/>
</dbReference>
<evidence type="ECO:0000313" key="3">
    <source>
        <dbReference type="Proteomes" id="UP000294802"/>
    </source>
</evidence>
<dbReference type="InterPro" id="IPR038765">
    <property type="entry name" value="Papain-like_cys_pep_sf"/>
</dbReference>
<dbReference type="Proteomes" id="UP000294802">
    <property type="component" value="Unassembled WGS sequence"/>
</dbReference>
<keyword evidence="3" id="KW-1185">Reference proteome</keyword>
<dbReference type="Gene3D" id="3.30.2140.20">
    <property type="match status" value="1"/>
</dbReference>
<comment type="similarity">
    <text evidence="1">Belongs to the arylamine N-acetyltransferase family.</text>
</comment>
<name>A0A4V3BEP9_9STAP</name>
<protein>
    <submittedName>
        <fullName evidence="2">Arylamine N-acetyltransferase</fullName>
    </submittedName>
</protein>
<dbReference type="AlphaFoldDB" id="A0A4V3BEP9"/>
<sequence length="254" mass="28883">MDINRIDQFLEVPAEAALEDYMRAFMLKVPFENIDVQNRISISTETSDLFDKIVNQRRGGFCYELNTFFKDYLVAKGFHAYNVAATVKSPNGWAPKHSHMTTFVKTAQLYIVDVGFGDLPLKPVPLSTIDAPAVVHDVTGDFRAIRSGEQFELQKKINGKFEVLYKGVVAARTVEDFAQMIDYNQHDLSSIFVSNLLITKAQPDGRATMSHDYLTVTENGSKQKIKLTAANYREYMKQYFGLDVRIERLEDNES</sequence>
<keyword evidence="2" id="KW-0808">Transferase</keyword>